<dbReference type="STRING" id="113226.A0A139I327"/>
<evidence type="ECO:0000256" key="11">
    <source>
        <dbReference type="RuleBase" id="RU361161"/>
    </source>
</evidence>
<dbReference type="EMBL" id="LFZO01000374">
    <property type="protein sequence ID" value="KXT09101.1"/>
    <property type="molecule type" value="Genomic_DNA"/>
</dbReference>
<comment type="caution">
    <text evidence="15">The sequence shown here is derived from an EMBL/GenBank/DDBJ whole genome shotgun (WGS) entry which is preliminary data.</text>
</comment>
<dbReference type="PANTHER" id="PTHR42715:SF29">
    <property type="entry name" value="BETA-GLUCOSIDASE A-RELATED"/>
    <property type="match status" value="1"/>
</dbReference>
<evidence type="ECO:0000313" key="15">
    <source>
        <dbReference type="EMBL" id="KXT09101.1"/>
    </source>
</evidence>
<dbReference type="OrthoDB" id="416222at2759"/>
<evidence type="ECO:0000256" key="9">
    <source>
        <dbReference type="ARBA" id="ARBA00023295"/>
    </source>
</evidence>
<dbReference type="GO" id="GO:0030245">
    <property type="term" value="P:cellulose catabolic process"/>
    <property type="evidence" value="ECO:0007669"/>
    <property type="project" value="UniProtKB-UniPathway"/>
</dbReference>
<keyword evidence="9 11" id="KW-0326">Glycosidase</keyword>
<dbReference type="InterPro" id="IPR019800">
    <property type="entry name" value="Glyco_hydro_3_AS"/>
</dbReference>
<dbReference type="UniPathway" id="UPA00696"/>
<comment type="pathway">
    <text evidence="2 11">Glycan metabolism; cellulose degradation.</text>
</comment>
<evidence type="ECO:0000259" key="14">
    <source>
        <dbReference type="SMART" id="SM01217"/>
    </source>
</evidence>
<dbReference type="SUPFAM" id="SSF51445">
    <property type="entry name" value="(Trans)glycosidases"/>
    <property type="match status" value="1"/>
</dbReference>
<accession>A0A139I327</accession>
<evidence type="ECO:0000256" key="13">
    <source>
        <dbReference type="SAM" id="SignalP"/>
    </source>
</evidence>
<proteinExistence type="inferred from homology"/>
<dbReference type="Pfam" id="PF00933">
    <property type="entry name" value="Glyco_hydro_3"/>
    <property type="match status" value="1"/>
</dbReference>
<keyword evidence="8 11" id="KW-0119">Carbohydrate metabolism</keyword>
<feature type="region of interest" description="Disordered" evidence="12">
    <location>
        <begin position="25"/>
        <end position="59"/>
    </location>
</feature>
<name>A0A139I327_9PEZI</name>
<dbReference type="InterPro" id="IPR036881">
    <property type="entry name" value="Glyco_hydro_3_C_sf"/>
</dbReference>
<dbReference type="InterPro" id="IPR036962">
    <property type="entry name" value="Glyco_hydro_3_N_sf"/>
</dbReference>
<keyword evidence="10 11" id="KW-0624">Polysaccharide degradation</keyword>
<dbReference type="Gene3D" id="3.40.50.1700">
    <property type="entry name" value="Glycoside hydrolase family 3 C-terminal domain"/>
    <property type="match status" value="1"/>
</dbReference>
<evidence type="ECO:0000256" key="10">
    <source>
        <dbReference type="ARBA" id="ARBA00023326"/>
    </source>
</evidence>
<dbReference type="SUPFAM" id="SSF52279">
    <property type="entry name" value="Beta-D-glucan exohydrolase, C-terminal domain"/>
    <property type="match status" value="1"/>
</dbReference>
<dbReference type="PANTHER" id="PTHR42715">
    <property type="entry name" value="BETA-GLUCOSIDASE"/>
    <property type="match status" value="1"/>
</dbReference>
<feature type="domain" description="Fibronectin type III-like" evidence="14">
    <location>
        <begin position="813"/>
        <end position="881"/>
    </location>
</feature>
<evidence type="ECO:0000256" key="2">
    <source>
        <dbReference type="ARBA" id="ARBA00004987"/>
    </source>
</evidence>
<keyword evidence="16" id="KW-1185">Reference proteome</keyword>
<dbReference type="FunFam" id="3.20.20.300:FF:000002">
    <property type="entry name" value="Probable beta-glucosidase"/>
    <property type="match status" value="1"/>
</dbReference>
<evidence type="ECO:0000256" key="7">
    <source>
        <dbReference type="ARBA" id="ARBA00023180"/>
    </source>
</evidence>
<evidence type="ECO:0000256" key="3">
    <source>
        <dbReference type="ARBA" id="ARBA00005336"/>
    </source>
</evidence>
<dbReference type="FunFam" id="3.40.50.1700:FF:000003">
    <property type="entry name" value="Probable beta-glucosidase"/>
    <property type="match status" value="1"/>
</dbReference>
<dbReference type="Pfam" id="PF01915">
    <property type="entry name" value="Glyco_hydro_3_C"/>
    <property type="match status" value="1"/>
</dbReference>
<dbReference type="InterPro" id="IPR050288">
    <property type="entry name" value="Cellulose_deg_GH3"/>
</dbReference>
<dbReference type="EC" id="3.2.1.21" evidence="4 11"/>
<keyword evidence="5 13" id="KW-0732">Signal</keyword>
<dbReference type="GO" id="GO:0008422">
    <property type="term" value="F:beta-glucosidase activity"/>
    <property type="evidence" value="ECO:0007669"/>
    <property type="project" value="UniProtKB-EC"/>
</dbReference>
<evidence type="ECO:0000256" key="5">
    <source>
        <dbReference type="ARBA" id="ARBA00022729"/>
    </source>
</evidence>
<feature type="compositionally biased region" description="Polar residues" evidence="12">
    <location>
        <begin position="37"/>
        <end position="54"/>
    </location>
</feature>
<dbReference type="Gene3D" id="2.60.40.10">
    <property type="entry name" value="Immunoglobulins"/>
    <property type="match status" value="1"/>
</dbReference>
<evidence type="ECO:0000256" key="4">
    <source>
        <dbReference type="ARBA" id="ARBA00012744"/>
    </source>
</evidence>
<keyword evidence="7" id="KW-0325">Glycoprotein</keyword>
<evidence type="ECO:0000256" key="8">
    <source>
        <dbReference type="ARBA" id="ARBA00023277"/>
    </source>
</evidence>
<evidence type="ECO:0000313" key="16">
    <source>
        <dbReference type="Proteomes" id="UP000073492"/>
    </source>
</evidence>
<dbReference type="InterPro" id="IPR017853">
    <property type="entry name" value="GH"/>
</dbReference>
<comment type="catalytic activity">
    <reaction evidence="1 11">
        <text>Hydrolysis of terminal, non-reducing beta-D-glucosyl residues with release of beta-D-glucose.</text>
        <dbReference type="EC" id="3.2.1.21"/>
    </reaction>
</comment>
<keyword evidence="6 11" id="KW-0378">Hydrolase</keyword>
<dbReference type="Proteomes" id="UP000073492">
    <property type="component" value="Unassembled WGS sequence"/>
</dbReference>
<dbReference type="InterPro" id="IPR001764">
    <property type="entry name" value="Glyco_hydro_3_N"/>
</dbReference>
<dbReference type="Pfam" id="PF14310">
    <property type="entry name" value="Fn3-like"/>
    <property type="match status" value="1"/>
</dbReference>
<evidence type="ECO:0000256" key="6">
    <source>
        <dbReference type="ARBA" id="ARBA00022801"/>
    </source>
</evidence>
<reference evidence="15 16" key="1">
    <citation type="submission" date="2015-07" db="EMBL/GenBank/DDBJ databases">
        <title>Comparative genomics of the Sigatoka disease complex on banana suggests a link between parallel evolutionary changes in Pseudocercospora fijiensis and Pseudocercospora eumusae and increased virulence on the banana host.</title>
        <authorList>
            <person name="Chang T.-C."/>
            <person name="Salvucci A."/>
            <person name="Crous P.W."/>
            <person name="Stergiopoulos I."/>
        </authorList>
    </citation>
    <scope>NUCLEOTIDE SEQUENCE [LARGE SCALE GENOMIC DNA]</scope>
    <source>
        <strain evidence="15 16">CBS 116634</strain>
    </source>
</reference>
<dbReference type="PROSITE" id="PS00775">
    <property type="entry name" value="GLYCOSYL_HYDROL_F3"/>
    <property type="match status" value="1"/>
</dbReference>
<dbReference type="PRINTS" id="PR00133">
    <property type="entry name" value="GLHYDRLASE3"/>
</dbReference>
<dbReference type="AlphaFoldDB" id="A0A139I327"/>
<gene>
    <name evidence="15" type="ORF">AC579_5303</name>
</gene>
<dbReference type="InterPro" id="IPR026891">
    <property type="entry name" value="Fn3-like"/>
</dbReference>
<dbReference type="InterPro" id="IPR013783">
    <property type="entry name" value="Ig-like_fold"/>
</dbReference>
<dbReference type="SMART" id="SM01217">
    <property type="entry name" value="Fn3_like"/>
    <property type="match status" value="1"/>
</dbReference>
<dbReference type="InterPro" id="IPR002772">
    <property type="entry name" value="Glyco_hydro_3_C"/>
</dbReference>
<dbReference type="Gene3D" id="3.20.20.300">
    <property type="entry name" value="Glycoside hydrolase, family 3, N-terminal domain"/>
    <property type="match status" value="1"/>
</dbReference>
<comment type="similarity">
    <text evidence="3 11">Belongs to the glycosyl hydrolase 3 family.</text>
</comment>
<sequence>MFSKTLLAALLAAALTSHAQQGNDTAPFPHVTYPHAVSQNPLTSPGTQSNQTSPPKYPSPWASGAGDWADAWKRATDVVSQLTLEEKVNITTGTGWSLDDCVGNTGSIPRFGIRSLCMQDSPTAMRFADFNSVFPSGVNLAASWSRAFAVARGVAMGEEFRDKGVNGLLGPVAGPLGRSPEGGRNWEGFSPDPYLTGVLFADTVRGIQSTGQMAVGKHFIGNEQEHFRQVPETTQFDLGNITYPGSSNIDDTTLHELYLWPFADAVRAGLVSIMCSYNRINNSDGCQNSYLQNYILKDELGFQGFIMSDWQATHSGVSSILAGLDMTMPGDVEFDTSTSYFGPNLTIGVLNGSIPQWRLDDMATRILAAWYHVDGDSEENNKPTNFNSWTLDTYGSFHSYVGPEYGYGLINEHVDVRQQHGALIRAIGGASTILLKNVNNTLPLTGHEKLTAVFGEDAGPNLEGPNGCADRGCAQGTVAIGWGSGTGNFPYLITPDAAIQRQITDHYGAYESILSNGALTQIQALARRAAQVGGVCIAFANADSGEGFLHPDSNWGDRNNLTFWQGAPAMLRNVTSNCNNTVLVIHSTAQVELQEWKDHPNVTAILWAGLPGEQSGNSLADVLYGRVNPGAKLPFTIGRNRSDYGTDVLYHQNGPVPQFDFEEGVFVDYRTFDHRDIEPTYEFGFGMSYTTFNYGNLEVSKTNAGPYTPTRRNTKPAPTYGTIDNNPAAHVFPENATRVPYFIYPWINSSNLQDSYGATDYGDESFIPEGARDGSAQPIPPAGGAPGGNPELWDVLYEVTVNITNTGKVVGDEVAQLYVSLGGEYDPKIVLRGFERVTIQPGESVKVNFDLLRRDISNWDTASQNWVITDAPKKVCVGASSRNLPLQADLDVGGY</sequence>
<protein>
    <recommendedName>
        <fullName evidence="4 11">beta-glucosidase</fullName>
        <ecNumber evidence="4 11">3.2.1.21</ecNumber>
    </recommendedName>
</protein>
<evidence type="ECO:0000256" key="12">
    <source>
        <dbReference type="SAM" id="MobiDB-lite"/>
    </source>
</evidence>
<feature type="chain" id="PRO_5007297121" description="beta-glucosidase" evidence="13">
    <location>
        <begin position="20"/>
        <end position="895"/>
    </location>
</feature>
<organism evidence="15 16">
    <name type="scientific">Pseudocercospora musae</name>
    <dbReference type="NCBI Taxonomy" id="113226"/>
    <lineage>
        <taxon>Eukaryota</taxon>
        <taxon>Fungi</taxon>
        <taxon>Dikarya</taxon>
        <taxon>Ascomycota</taxon>
        <taxon>Pezizomycotina</taxon>
        <taxon>Dothideomycetes</taxon>
        <taxon>Dothideomycetidae</taxon>
        <taxon>Mycosphaerellales</taxon>
        <taxon>Mycosphaerellaceae</taxon>
        <taxon>Pseudocercospora</taxon>
    </lineage>
</organism>
<feature type="signal peptide" evidence="13">
    <location>
        <begin position="1"/>
        <end position="19"/>
    </location>
</feature>
<evidence type="ECO:0000256" key="1">
    <source>
        <dbReference type="ARBA" id="ARBA00000448"/>
    </source>
</evidence>